<evidence type="ECO:0000256" key="13">
    <source>
        <dbReference type="ARBA" id="ARBA00045827"/>
    </source>
</evidence>
<evidence type="ECO:0000256" key="4">
    <source>
        <dbReference type="ARBA" id="ARBA00022989"/>
    </source>
</evidence>
<dbReference type="GeneID" id="105001017"/>
<dbReference type="GO" id="GO:0012505">
    <property type="term" value="C:endomembrane system"/>
    <property type="evidence" value="ECO:0007669"/>
    <property type="project" value="TreeGrafter"/>
</dbReference>
<comment type="function">
    <text evidence="13">Scramblase that mediates the translocation of glucosaminylphosphatidylinositol (alpha-D-GlcN-(1-6)-(1,2-diacyl-sn-glycero-3-phospho)-1D-myo-inositol, GlcN-PI) across the endoplasmic reticulum (ER) membrane, from the cytosolic leaflet to the luminal leaflet of the ER membrane, where it participates in the biosynthesis of glycosylphosphatidylinositol (GPI). GPI is a lipid glycoconjugate involved in post-translational modification of proteins. Can also translocate 1,2-diacyl-sn-glycero-3-phospho-(1D-myo-inositol) (phosphatidylinositol or PI), as well as several other phospholipids (1,2-diacyl-sn-glycero-3-phosphocholine, 1,2-diacyl-sn-glycero-3-phosphoethanolamine), and N-acetylglucosaminylphosphatidylinositol (GlcNAc-PI) in vitro.</text>
</comment>
<dbReference type="PANTHER" id="PTHR21347:SF0">
    <property type="entry name" value="LIPID SCRAMBLASE CLPTM1L"/>
    <property type="match status" value="1"/>
</dbReference>
<keyword evidence="4 16" id="KW-1133">Transmembrane helix</keyword>
<evidence type="ECO:0000256" key="9">
    <source>
        <dbReference type="ARBA" id="ARBA00036810"/>
    </source>
</evidence>
<dbReference type="Proteomes" id="UP000515208">
    <property type="component" value="Unplaced"/>
</dbReference>
<dbReference type="AlphaFoldDB" id="A0A6P3ITI9"/>
<comment type="subcellular location">
    <subcellularLocation>
        <location evidence="1">Membrane</location>
        <topology evidence="1">Multi-pass membrane protein</topology>
    </subcellularLocation>
</comment>
<evidence type="ECO:0000256" key="10">
    <source>
        <dbReference type="ARBA" id="ARBA00040905"/>
    </source>
</evidence>
<gene>
    <name evidence="18" type="primary">CLPTM1L</name>
</gene>
<evidence type="ECO:0000256" key="11">
    <source>
        <dbReference type="ARBA" id="ARBA00042320"/>
    </source>
</evidence>
<evidence type="ECO:0000256" key="1">
    <source>
        <dbReference type="ARBA" id="ARBA00004141"/>
    </source>
</evidence>
<name>A0A6P3ITI9_BISBB</name>
<protein>
    <recommendedName>
        <fullName evidence="10">Lipid scramblase CLPTM1L</fullName>
    </recommendedName>
    <alternativeName>
        <fullName evidence="12">Cisplatin resistance-related protein 9</fullName>
    </alternativeName>
    <alternativeName>
        <fullName evidence="11">Cleft lip and palate transmembrane protein 1-like protein</fullName>
    </alternativeName>
</protein>
<evidence type="ECO:0000256" key="3">
    <source>
        <dbReference type="ARBA" id="ARBA00022692"/>
    </source>
</evidence>
<dbReference type="OrthoDB" id="378564at2759"/>
<dbReference type="PANTHER" id="PTHR21347">
    <property type="entry name" value="CLEFT LIP AND PALATE ASSOCIATED TRANSMEMBRANE PROTEIN-RELATED"/>
    <property type="match status" value="1"/>
</dbReference>
<comment type="catalytic activity">
    <reaction evidence="6">
        <text>a 1,2-diacyl-sn-glycero-3-phosphoethanolamine(in) = a 1,2-diacyl-sn-glycero-3-phosphoethanolamine(out)</text>
        <dbReference type="Rhea" id="RHEA:38895"/>
        <dbReference type="ChEBI" id="CHEBI:64612"/>
    </reaction>
</comment>
<feature type="transmembrane region" description="Helical" evidence="16">
    <location>
        <begin position="686"/>
        <end position="707"/>
    </location>
</feature>
<evidence type="ECO:0000256" key="8">
    <source>
        <dbReference type="ARBA" id="ARBA00035895"/>
    </source>
</evidence>
<dbReference type="CTD" id="81037"/>
<feature type="compositionally biased region" description="Polar residues" evidence="15">
    <location>
        <begin position="935"/>
        <end position="945"/>
    </location>
</feature>
<evidence type="ECO:0000256" key="5">
    <source>
        <dbReference type="ARBA" id="ARBA00023136"/>
    </source>
</evidence>
<evidence type="ECO:0000313" key="18">
    <source>
        <dbReference type="RefSeq" id="XP_010855439.1"/>
    </source>
</evidence>
<accession>A0A6P3ITI9</accession>
<dbReference type="KEGG" id="bbis:105001017"/>
<evidence type="ECO:0000256" key="16">
    <source>
        <dbReference type="SAM" id="Phobius"/>
    </source>
</evidence>
<comment type="catalytic activity">
    <reaction evidence="14">
        <text>a 6-(alpha-D-glucosaminyl)-1-(1,2-diacyl-sn-glycero-3-phospho)-1D-myo-inositol(in) = a 6-(alpha-D-glucosaminyl)-1-(1,2-diacyl-sn-glycero-3-phospho)-1D-myo-inositol(out)</text>
        <dbReference type="Rhea" id="RHEA:71491"/>
        <dbReference type="ChEBI" id="CHEBI:57997"/>
    </reaction>
</comment>
<feature type="region of interest" description="Disordered" evidence="15">
    <location>
        <begin position="254"/>
        <end position="349"/>
    </location>
</feature>
<comment type="catalytic activity">
    <reaction evidence="9">
        <text>6-(alpha-D-glucosaminyl)-(1-octadecanoyl,2-(9Z)-octadecenoyl-sn-glycero-3-phospho)-1D-myo-inositol(in) = 6-(alpha-D-glucosaminyl)-(1-octadecanoyl,2-(9Z)-octadecenoyl-sn-glycero-3-phospho)-1D-myo-inositol(out)</text>
        <dbReference type="Rhea" id="RHEA:71495"/>
        <dbReference type="ChEBI" id="CHEBI:190691"/>
    </reaction>
</comment>
<feature type="region of interest" description="Disordered" evidence="15">
    <location>
        <begin position="87"/>
        <end position="123"/>
    </location>
</feature>
<dbReference type="GO" id="GO:0016020">
    <property type="term" value="C:membrane"/>
    <property type="evidence" value="ECO:0007669"/>
    <property type="project" value="UniProtKB-SubCell"/>
</dbReference>
<comment type="similarity">
    <text evidence="2">Belongs to the CLPTM1 family.</text>
</comment>
<feature type="region of interest" description="Disordered" evidence="15">
    <location>
        <begin position="917"/>
        <end position="957"/>
    </location>
</feature>
<reference evidence="18" key="1">
    <citation type="submission" date="2025-08" db="UniProtKB">
        <authorList>
            <consortium name="RefSeq"/>
        </authorList>
    </citation>
    <scope>IDENTIFICATION</scope>
    <source>
        <tissue evidence="18">Blood</tissue>
    </source>
</reference>
<evidence type="ECO:0000256" key="12">
    <source>
        <dbReference type="ARBA" id="ARBA00043155"/>
    </source>
</evidence>
<evidence type="ECO:0000256" key="14">
    <source>
        <dbReference type="ARBA" id="ARBA00093208"/>
    </source>
</evidence>
<keyword evidence="17" id="KW-1185">Reference proteome</keyword>
<proteinExistence type="inferred from homology"/>
<feature type="transmembrane region" description="Helical" evidence="16">
    <location>
        <begin position="728"/>
        <end position="757"/>
    </location>
</feature>
<feature type="region of interest" description="Disordered" evidence="15">
    <location>
        <begin position="394"/>
        <end position="443"/>
    </location>
</feature>
<feature type="compositionally biased region" description="Low complexity" evidence="15">
    <location>
        <begin position="411"/>
        <end position="440"/>
    </location>
</feature>
<sequence>MPTPHLPGLMPLGDPSTRTPWLHLGPRRSQSLSQPLRPELWSHTAIVLLSNGTGLTSVCRSTELLPLGEVVQLKLNGLADRVQVKHSVRSPAISPEPSTCSRPSRWGPAPPDPGLSPAPRPSLQGWLTVHRAEGMSGSPQGLGVKGGGPDLTGARQAVPWTSADRLGVHYVLDPETLPHRDCGVDSPVRFSVNSSPARNEVLLEAPPEAPPPAPHSSLFRWGSHVGMPLPQPCSPGPLPSTDAPCAGPLVPRDLGPVASPPGARPLRGHPVLSRAGSAPPRQTFPKEGRGCDVGLASWEAGPAMRVQPEWTASQRLPGGRGVNQPSPRAPKDTHCPPQLPTRPGRSLLPAVRDGLQDSAQERLMLELPQGPKALLTPPPRAAVQQTVVRHPLSLTAPQAGVSPAPREEAARNPAPGPAASPLRDSPRPAGTAGHAGRTARWVTSHRAPDAGRSFFQLSVYTTTRSNLGSENNVDLVLNVEDFDVESKFERTVNVSVPKKTRNNGTLYAYVFLHHAGVLPWNDAKQVHLVSPLTTYMVPRPEEVSLLAGGPAAQQIEAEKRPTSALDEPVSHWRPRLTLNVMVDNFVFDGASLPADVQRYMKMIQLGKTVQYLPILFIDQLSNRVKDLMVINRSSTELPLTVSYDKISLGRLRFWIHMQDAVYSLQQFGFSEKDADEVKGIFVDTNLYFLALTFFVAAFHLLFDFLAFKNDISFWKKKKSMIGMSTKAVLWRCFSTVVIFLFLLDEQTSLLVLVWVFLSQLWKVKKALKMTVIWRGLWPTFQVGDAPPCPLGDLSLRPVAAHLWDRPAAACVPWLHPTTYSPEGGVGSCPDHTLRGSPVSSFLGRQWEVTAGRLLRFVWRASRPAWIHHAFVADVLWADACQLVSSTQPSFVALDVLPLCPLTVSCCLPAAGPSSARSPGVGGARLGPGQEAVGNGRQSSQASGVGSSDARRQGQHPGPCLHTRVSPGVYAFGFLFMLPQLFVNYKMKSVAHLPWKAFTYKAFNTFIDDVFAFIITMPTSHRLACFRDDAVFLVYLYQRWLYPVDKSRVNEFGESYEDTPQRKPHTD</sequence>
<evidence type="ECO:0000256" key="6">
    <source>
        <dbReference type="ARBA" id="ARBA00024615"/>
    </source>
</evidence>
<evidence type="ECO:0000256" key="15">
    <source>
        <dbReference type="SAM" id="MobiDB-lite"/>
    </source>
</evidence>
<comment type="catalytic activity">
    <reaction evidence="7">
        <text>a 1,2-diacyl-sn-glycero-3-phosphocholine(in) = a 1,2-diacyl-sn-glycero-3-phosphocholine(out)</text>
        <dbReference type="Rhea" id="RHEA:38571"/>
        <dbReference type="ChEBI" id="CHEBI:57643"/>
    </reaction>
</comment>
<evidence type="ECO:0000313" key="17">
    <source>
        <dbReference type="Proteomes" id="UP000515208"/>
    </source>
</evidence>
<keyword evidence="5 16" id="KW-0472">Membrane</keyword>
<keyword evidence="3 16" id="KW-0812">Transmembrane</keyword>
<organism evidence="17 18">
    <name type="scientific">Bison bison bison</name>
    <name type="common">North American plains bison</name>
    <dbReference type="NCBI Taxonomy" id="43346"/>
    <lineage>
        <taxon>Eukaryota</taxon>
        <taxon>Metazoa</taxon>
        <taxon>Chordata</taxon>
        <taxon>Craniata</taxon>
        <taxon>Vertebrata</taxon>
        <taxon>Euteleostomi</taxon>
        <taxon>Mammalia</taxon>
        <taxon>Eutheria</taxon>
        <taxon>Laurasiatheria</taxon>
        <taxon>Artiodactyla</taxon>
        <taxon>Ruminantia</taxon>
        <taxon>Pecora</taxon>
        <taxon>Bovidae</taxon>
        <taxon>Bovinae</taxon>
        <taxon>Bison</taxon>
    </lineage>
</organism>
<evidence type="ECO:0000256" key="2">
    <source>
        <dbReference type="ARBA" id="ARBA00009310"/>
    </source>
</evidence>
<comment type="catalytic activity">
    <reaction evidence="8">
        <text>a 1,2-diacyl-sn-glycero-3-phospho-(1D-myo-inositol)(in) = a 1,2-diacyl-sn-glycero-3-phospho-(1D-myo-inositol)(out)</text>
        <dbReference type="Rhea" id="RHEA:38691"/>
        <dbReference type="ChEBI" id="CHEBI:57880"/>
    </reaction>
</comment>
<feature type="compositionally biased region" description="Pro residues" evidence="15">
    <location>
        <begin position="108"/>
        <end position="120"/>
    </location>
</feature>
<dbReference type="Pfam" id="PF05602">
    <property type="entry name" value="CLPTM1"/>
    <property type="match status" value="1"/>
</dbReference>
<evidence type="ECO:0000256" key="7">
    <source>
        <dbReference type="ARBA" id="ARBA00024631"/>
    </source>
</evidence>
<dbReference type="InterPro" id="IPR008429">
    <property type="entry name" value="CLPTM1"/>
</dbReference>
<dbReference type="RefSeq" id="XP_010855439.1">
    <property type="nucleotide sequence ID" value="XM_010857137.1"/>
</dbReference>